<dbReference type="OrthoDB" id="6361347at2759"/>
<keyword evidence="3" id="KW-1185">Reference proteome</keyword>
<dbReference type="Proteomes" id="UP000192247">
    <property type="component" value="Unassembled WGS sequence"/>
</dbReference>
<dbReference type="PANTHER" id="PTHR37159">
    <property type="entry name" value="GH11867P"/>
    <property type="match status" value="1"/>
</dbReference>
<accession>A0A1V9Y100</accession>
<dbReference type="InParanoid" id="A0A1V9Y100"/>
<sequence>MSLQIKRALWPVDPIDAMAKTINDLREGRVVAGDCKSDSLPPKWLDFDKYKRGQELLRDNIFAALFCHAGGLMMLVNIPSIHKPLASTCNSSSLVACFQRYLQTLIHVRTWYETDIFDEKSEGFRSITHVRCLHRKIAAAMEQQHAGDDKKIGQRRNSSEDPSKLITDPDVWVSQWDMVVTQFAFLGLMILYPNTLGFTHLSRQDKEAVAYCWRCIGYQLGIDDKYNLFTSDDLHTIEELCQSIKTEVFLPSLTANWPDGLHMGKLILESIRNIVCGLTYNGFAKFWSEVLGIRYLVRLSPADWLSYFLISFAFRTRIFSRKPLRTGLNRLLMHSVDRTSRRSMTIYKDLCVRDNKGGIQVPSCPFAAHTLSTG</sequence>
<organism evidence="2 3">
    <name type="scientific">Tropilaelaps mercedesae</name>
    <dbReference type="NCBI Taxonomy" id="418985"/>
    <lineage>
        <taxon>Eukaryota</taxon>
        <taxon>Metazoa</taxon>
        <taxon>Ecdysozoa</taxon>
        <taxon>Arthropoda</taxon>
        <taxon>Chelicerata</taxon>
        <taxon>Arachnida</taxon>
        <taxon>Acari</taxon>
        <taxon>Parasitiformes</taxon>
        <taxon>Mesostigmata</taxon>
        <taxon>Gamasina</taxon>
        <taxon>Dermanyssoidea</taxon>
        <taxon>Laelapidae</taxon>
        <taxon>Tropilaelaps</taxon>
    </lineage>
</organism>
<evidence type="ECO:0000256" key="1">
    <source>
        <dbReference type="SAM" id="MobiDB-lite"/>
    </source>
</evidence>
<feature type="compositionally biased region" description="Basic and acidic residues" evidence="1">
    <location>
        <begin position="145"/>
        <end position="163"/>
    </location>
</feature>
<comment type="caution">
    <text evidence="2">The sequence shown here is derived from an EMBL/GenBank/DDBJ whole genome shotgun (WGS) entry which is preliminary data.</text>
</comment>
<dbReference type="STRING" id="418985.A0A1V9Y100"/>
<evidence type="ECO:0000313" key="2">
    <source>
        <dbReference type="EMBL" id="OQR79372.1"/>
    </source>
</evidence>
<dbReference type="EMBL" id="MNPL01001184">
    <property type="protein sequence ID" value="OQR79372.1"/>
    <property type="molecule type" value="Genomic_DNA"/>
</dbReference>
<protein>
    <submittedName>
        <fullName evidence="2">Uncharacterized protein</fullName>
    </submittedName>
</protein>
<gene>
    <name evidence="2" type="ORF">BIW11_05780</name>
</gene>
<reference evidence="2 3" key="1">
    <citation type="journal article" date="2017" name="Gigascience">
        <title>Draft genome of the honey bee ectoparasitic mite, Tropilaelaps mercedesae, is shaped by the parasitic life history.</title>
        <authorList>
            <person name="Dong X."/>
            <person name="Armstrong S.D."/>
            <person name="Xia D."/>
            <person name="Makepeace B.L."/>
            <person name="Darby A.C."/>
            <person name="Kadowaki T."/>
        </authorList>
    </citation>
    <scope>NUCLEOTIDE SEQUENCE [LARGE SCALE GENOMIC DNA]</scope>
    <source>
        <strain evidence="2">Wuxi-XJTLU</strain>
    </source>
</reference>
<evidence type="ECO:0000313" key="3">
    <source>
        <dbReference type="Proteomes" id="UP000192247"/>
    </source>
</evidence>
<dbReference type="PANTHER" id="PTHR37159:SF1">
    <property type="entry name" value="GH11867P"/>
    <property type="match status" value="1"/>
</dbReference>
<feature type="region of interest" description="Disordered" evidence="1">
    <location>
        <begin position="144"/>
        <end position="163"/>
    </location>
</feature>
<name>A0A1V9Y100_9ACAR</name>
<proteinExistence type="predicted"/>
<dbReference type="AlphaFoldDB" id="A0A1V9Y100"/>